<keyword evidence="3 5" id="KW-1133">Transmembrane helix</keyword>
<evidence type="ECO:0000256" key="4">
    <source>
        <dbReference type="ARBA" id="ARBA00023136"/>
    </source>
</evidence>
<evidence type="ECO:0000256" key="2">
    <source>
        <dbReference type="ARBA" id="ARBA00022692"/>
    </source>
</evidence>
<feature type="transmembrane region" description="Helical" evidence="5">
    <location>
        <begin position="120"/>
        <end position="140"/>
    </location>
</feature>
<evidence type="ECO:0000256" key="1">
    <source>
        <dbReference type="ARBA" id="ARBA00004141"/>
    </source>
</evidence>
<dbReference type="AlphaFoldDB" id="A0A0F9Y2A4"/>
<evidence type="ECO:0000256" key="3">
    <source>
        <dbReference type="ARBA" id="ARBA00022989"/>
    </source>
</evidence>
<dbReference type="InterPro" id="IPR007016">
    <property type="entry name" value="O-antigen_ligase-rel_domated"/>
</dbReference>
<proteinExistence type="predicted"/>
<feature type="transmembrane region" description="Helical" evidence="5">
    <location>
        <begin position="247"/>
        <end position="268"/>
    </location>
</feature>
<dbReference type="InterPro" id="IPR051533">
    <property type="entry name" value="WaaL-like"/>
</dbReference>
<feature type="transmembrane region" description="Helical" evidence="5">
    <location>
        <begin position="34"/>
        <end position="57"/>
    </location>
</feature>
<feature type="transmembrane region" description="Helical" evidence="5">
    <location>
        <begin position="325"/>
        <end position="348"/>
    </location>
</feature>
<comment type="subcellular location">
    <subcellularLocation>
        <location evidence="1">Membrane</location>
        <topology evidence="1">Multi-pass membrane protein</topology>
    </subcellularLocation>
</comment>
<dbReference type="GO" id="GO:0016020">
    <property type="term" value="C:membrane"/>
    <property type="evidence" value="ECO:0007669"/>
    <property type="project" value="UniProtKB-SubCell"/>
</dbReference>
<protein>
    <recommendedName>
        <fullName evidence="6">O-antigen ligase-related domain-containing protein</fullName>
    </recommendedName>
</protein>
<feature type="domain" description="O-antigen ligase-related" evidence="6">
    <location>
        <begin position="201"/>
        <end position="343"/>
    </location>
</feature>
<dbReference type="Pfam" id="PF04932">
    <property type="entry name" value="Wzy_C"/>
    <property type="match status" value="1"/>
</dbReference>
<evidence type="ECO:0000259" key="6">
    <source>
        <dbReference type="Pfam" id="PF04932"/>
    </source>
</evidence>
<evidence type="ECO:0000313" key="7">
    <source>
        <dbReference type="EMBL" id="KKN98778.1"/>
    </source>
</evidence>
<sequence>MKLDYGASFVIWKVIALLFFPFFLWSFLGGHKQIVLGISTDHLATFFAFLGAILAIWWTGRFGSQELLAASLIILMFCSFIVSIFFAIDQVAAAKNILPHAIYATIAYGGALFFRSRLDFFYKMIFLSAFISSVVVVLSVSTLGMGGWGRATIPVFFEGKFSYFPTGYESSSDPNVLSYFLYLGALAAIYCRSINSTGKVFVALLVFAGMLTLSRSGFLAFVVAVISFQLVNLTYNLCSDKSIKVSINWMLSVVILGGVAFAIAPYFYDLGGMWDTLAERALDQASNADRFSRLKNTMEVVLDRPANFFFGHGMGFASETSDPHLLYLSTVMDTGLFSLIVFILALVIPACQCLCYTKSIRLKAFIVSLLVFFLTISLFYWQVRTYYFFMFLILTIYFHMAANQRVSSFNTRTSAGVGSEK</sequence>
<feature type="transmembrane region" description="Helical" evidence="5">
    <location>
        <begin position="386"/>
        <end position="402"/>
    </location>
</feature>
<reference evidence="7" key="1">
    <citation type="journal article" date="2015" name="Nature">
        <title>Complex archaea that bridge the gap between prokaryotes and eukaryotes.</title>
        <authorList>
            <person name="Spang A."/>
            <person name="Saw J.H."/>
            <person name="Jorgensen S.L."/>
            <person name="Zaremba-Niedzwiedzka K."/>
            <person name="Martijn J."/>
            <person name="Lind A.E."/>
            <person name="van Eijk R."/>
            <person name="Schleper C."/>
            <person name="Guy L."/>
            <person name="Ettema T.J."/>
        </authorList>
    </citation>
    <scope>NUCLEOTIDE SEQUENCE</scope>
</reference>
<feature type="transmembrane region" description="Helical" evidence="5">
    <location>
        <begin position="201"/>
        <end position="226"/>
    </location>
</feature>
<feature type="transmembrane region" description="Helical" evidence="5">
    <location>
        <begin position="69"/>
        <end position="88"/>
    </location>
</feature>
<feature type="transmembrane region" description="Helical" evidence="5">
    <location>
        <begin position="97"/>
        <end position="114"/>
    </location>
</feature>
<feature type="transmembrane region" description="Helical" evidence="5">
    <location>
        <begin position="6"/>
        <end position="27"/>
    </location>
</feature>
<accession>A0A0F9Y2A4</accession>
<name>A0A0F9Y2A4_9ZZZZ</name>
<keyword evidence="4 5" id="KW-0472">Membrane</keyword>
<dbReference type="PANTHER" id="PTHR37422:SF17">
    <property type="entry name" value="O-ANTIGEN LIGASE"/>
    <property type="match status" value="1"/>
</dbReference>
<keyword evidence="2 5" id="KW-0812">Transmembrane</keyword>
<dbReference type="PANTHER" id="PTHR37422">
    <property type="entry name" value="TEICHURONIC ACID BIOSYNTHESIS PROTEIN TUAE"/>
    <property type="match status" value="1"/>
</dbReference>
<feature type="transmembrane region" description="Helical" evidence="5">
    <location>
        <begin position="360"/>
        <end position="380"/>
    </location>
</feature>
<evidence type="ECO:0000256" key="5">
    <source>
        <dbReference type="SAM" id="Phobius"/>
    </source>
</evidence>
<comment type="caution">
    <text evidence="7">The sequence shown here is derived from an EMBL/GenBank/DDBJ whole genome shotgun (WGS) entry which is preliminary data.</text>
</comment>
<organism evidence="7">
    <name type="scientific">marine sediment metagenome</name>
    <dbReference type="NCBI Taxonomy" id="412755"/>
    <lineage>
        <taxon>unclassified sequences</taxon>
        <taxon>metagenomes</taxon>
        <taxon>ecological metagenomes</taxon>
    </lineage>
</organism>
<dbReference type="EMBL" id="LAZR01000050">
    <property type="protein sequence ID" value="KKN98778.1"/>
    <property type="molecule type" value="Genomic_DNA"/>
</dbReference>
<gene>
    <name evidence="7" type="ORF">LCGC14_0144580</name>
</gene>